<dbReference type="AlphaFoldDB" id="A0A4Q1K2H6"/>
<dbReference type="OrthoDB" id="9793216at2"/>
<evidence type="ECO:0000259" key="1">
    <source>
        <dbReference type="Pfam" id="PF12867"/>
    </source>
</evidence>
<organism evidence="2 3">
    <name type="scientific">Flavobacterium amnicola</name>
    <dbReference type="NCBI Taxonomy" id="2506422"/>
    <lineage>
        <taxon>Bacteria</taxon>
        <taxon>Pseudomonadati</taxon>
        <taxon>Bacteroidota</taxon>
        <taxon>Flavobacteriia</taxon>
        <taxon>Flavobacteriales</taxon>
        <taxon>Flavobacteriaceae</taxon>
        <taxon>Flavobacterium</taxon>
    </lineage>
</organism>
<dbReference type="InterPro" id="IPR034660">
    <property type="entry name" value="DinB/YfiT-like"/>
</dbReference>
<dbReference type="InterPro" id="IPR024775">
    <property type="entry name" value="DinB-like"/>
</dbReference>
<dbReference type="Pfam" id="PF12867">
    <property type="entry name" value="DinB_2"/>
    <property type="match status" value="1"/>
</dbReference>
<evidence type="ECO:0000313" key="3">
    <source>
        <dbReference type="Proteomes" id="UP000290283"/>
    </source>
</evidence>
<proteinExistence type="predicted"/>
<evidence type="ECO:0000313" key="2">
    <source>
        <dbReference type="EMBL" id="RXR18917.1"/>
    </source>
</evidence>
<name>A0A4Q1K2H6_9FLAO</name>
<feature type="domain" description="DinB-like" evidence="1">
    <location>
        <begin position="29"/>
        <end position="164"/>
    </location>
</feature>
<dbReference type="RefSeq" id="WP_129435335.1">
    <property type="nucleotide sequence ID" value="NZ_SBKO01000002.1"/>
</dbReference>
<comment type="caution">
    <text evidence="2">The sequence shown here is derived from an EMBL/GenBank/DDBJ whole genome shotgun (WGS) entry which is preliminary data.</text>
</comment>
<dbReference type="EMBL" id="SBKO01000002">
    <property type="protein sequence ID" value="RXR18917.1"/>
    <property type="molecule type" value="Genomic_DNA"/>
</dbReference>
<accession>A0A4Q1K2H6</accession>
<dbReference type="Gene3D" id="1.20.120.450">
    <property type="entry name" value="dinb family like domain"/>
    <property type="match status" value="1"/>
</dbReference>
<protein>
    <submittedName>
        <fullName evidence="2">DinB family protein</fullName>
    </submittedName>
</protein>
<reference evidence="3" key="1">
    <citation type="submission" date="2019-01" db="EMBL/GenBank/DDBJ databases">
        <title>Cytophagaceae bacterium strain CAR-16.</title>
        <authorList>
            <person name="Chen W.-M."/>
        </authorList>
    </citation>
    <scope>NUCLEOTIDE SEQUENCE [LARGE SCALE GENOMIC DNA]</scope>
    <source>
        <strain evidence="3">LLJ-11</strain>
    </source>
</reference>
<gene>
    <name evidence="2" type="ORF">EQG63_05585</name>
</gene>
<sequence>MKNLHPSEYPENYTPYINQVKSLDIVEALKDNLNDFVNFIESIPLEKHEFQYLPGKWTIKEIVLHITDAERIFGYRALRFARFDATPLAGFEENDYVPISNANNRDMKSLLAEFIAVRKATIALFENFTDEMLAHKGISSNKEISVRALGIIISGHCIHHQNVIRERYL</sequence>
<dbReference type="SUPFAM" id="SSF109854">
    <property type="entry name" value="DinB/YfiT-like putative metalloenzymes"/>
    <property type="match status" value="1"/>
</dbReference>
<keyword evidence="3" id="KW-1185">Reference proteome</keyword>
<dbReference type="Proteomes" id="UP000290283">
    <property type="component" value="Unassembled WGS sequence"/>
</dbReference>